<dbReference type="InterPro" id="IPR029068">
    <property type="entry name" value="Glyas_Bleomycin-R_OHBP_Dase"/>
</dbReference>
<dbReference type="Gene3D" id="3.10.180.10">
    <property type="entry name" value="2,3-Dihydroxybiphenyl 1,2-Dioxygenase, domain 1"/>
    <property type="match status" value="2"/>
</dbReference>
<feature type="domain" description="VOC" evidence="1">
    <location>
        <begin position="136"/>
        <end position="266"/>
    </location>
</feature>
<dbReference type="Pfam" id="PF00903">
    <property type="entry name" value="Glyoxalase"/>
    <property type="match status" value="2"/>
</dbReference>
<evidence type="ECO:0000313" key="3">
    <source>
        <dbReference type="Proteomes" id="UP000247476"/>
    </source>
</evidence>
<sequence>MLHLERLEAVFLPVTDLERSVSWYREHFGVLPVYGKTVEGAEAVYLTFSETVKDRSGSDGFFMVRKTVTNRYSHIPFNFHSNRMERRHFEMEKAGVTVTALVRDHDMLCFDFYDPDGNRIGLCQEGNAGDSSPVLTMGGTFLAVSDLDRSVAWYAEKLGLSFDFFTATGVAGYVGPTKDYIPGLTIRYAGVKGGLAAGGWSRLALVETPGFEPLRHVPCLLKSSDAESDYAELSDSGVVLSELRAQHGVYRFDVVDPDGNRIGIIQ</sequence>
<evidence type="ECO:0000313" key="2">
    <source>
        <dbReference type="EMBL" id="PYI50422.1"/>
    </source>
</evidence>
<proteinExistence type="predicted"/>
<accession>A0A2V5JW70</accession>
<reference evidence="2 3" key="1">
    <citation type="submission" date="2018-05" db="EMBL/GenBank/DDBJ databases">
        <title>Paenibacillus flagellatus sp. nov., isolated from selenium mineral soil.</title>
        <authorList>
            <person name="Dai X."/>
        </authorList>
    </citation>
    <scope>NUCLEOTIDE SEQUENCE [LARGE SCALE GENOMIC DNA]</scope>
    <source>
        <strain evidence="2 3">DXL2</strain>
    </source>
</reference>
<dbReference type="RefSeq" id="WP_110843683.1">
    <property type="nucleotide sequence ID" value="NZ_QJVJ01000019.1"/>
</dbReference>
<dbReference type="SUPFAM" id="SSF54593">
    <property type="entry name" value="Glyoxalase/Bleomycin resistance protein/Dihydroxybiphenyl dioxygenase"/>
    <property type="match status" value="2"/>
</dbReference>
<organism evidence="2 3">
    <name type="scientific">Paenibacillus flagellatus</name>
    <dbReference type="NCBI Taxonomy" id="2211139"/>
    <lineage>
        <taxon>Bacteria</taxon>
        <taxon>Bacillati</taxon>
        <taxon>Bacillota</taxon>
        <taxon>Bacilli</taxon>
        <taxon>Bacillales</taxon>
        <taxon>Paenibacillaceae</taxon>
        <taxon>Paenibacillus</taxon>
    </lineage>
</organism>
<dbReference type="InterPro" id="IPR004360">
    <property type="entry name" value="Glyas_Fos-R_dOase_dom"/>
</dbReference>
<dbReference type="Proteomes" id="UP000247476">
    <property type="component" value="Unassembled WGS sequence"/>
</dbReference>
<dbReference type="OrthoDB" id="2184229at2"/>
<gene>
    <name evidence="2" type="ORF">DLM86_29715</name>
</gene>
<name>A0A2V5JW70_9BACL</name>
<dbReference type="AlphaFoldDB" id="A0A2V5JW70"/>
<dbReference type="InterPro" id="IPR037523">
    <property type="entry name" value="VOC_core"/>
</dbReference>
<dbReference type="EMBL" id="QJVJ01000019">
    <property type="protein sequence ID" value="PYI50422.1"/>
    <property type="molecule type" value="Genomic_DNA"/>
</dbReference>
<evidence type="ECO:0000259" key="1">
    <source>
        <dbReference type="PROSITE" id="PS51819"/>
    </source>
</evidence>
<dbReference type="PROSITE" id="PS51819">
    <property type="entry name" value="VOC"/>
    <property type="match status" value="2"/>
</dbReference>
<keyword evidence="3" id="KW-1185">Reference proteome</keyword>
<feature type="domain" description="VOC" evidence="1">
    <location>
        <begin position="6"/>
        <end position="125"/>
    </location>
</feature>
<comment type="caution">
    <text evidence="2">The sequence shown here is derived from an EMBL/GenBank/DDBJ whole genome shotgun (WGS) entry which is preliminary data.</text>
</comment>
<protein>
    <recommendedName>
        <fullName evidence="1">VOC domain-containing protein</fullName>
    </recommendedName>
</protein>